<keyword evidence="2 7" id="KW-0436">Ligase</keyword>
<dbReference type="RefSeq" id="WP_114797030.1">
    <property type="nucleotide sequence ID" value="NZ_QQZY01000007.1"/>
</dbReference>
<keyword evidence="8" id="KW-1185">Reference proteome</keyword>
<dbReference type="Gene3D" id="3.30.300.30">
    <property type="match status" value="1"/>
</dbReference>
<dbReference type="PANTHER" id="PTHR43859">
    <property type="entry name" value="ACYL-ACTIVATING ENZYME"/>
    <property type="match status" value="1"/>
</dbReference>
<dbReference type="GO" id="GO:0006631">
    <property type="term" value="P:fatty acid metabolic process"/>
    <property type="evidence" value="ECO:0007669"/>
    <property type="project" value="UniProtKB-KW"/>
</dbReference>
<dbReference type="PANTHER" id="PTHR43859:SF4">
    <property type="entry name" value="BUTANOATE--COA LIGASE AAE1-RELATED"/>
    <property type="match status" value="1"/>
</dbReference>
<evidence type="ECO:0000259" key="5">
    <source>
        <dbReference type="Pfam" id="PF00501"/>
    </source>
</evidence>
<accession>A0A7M2YUF7</accession>
<dbReference type="Pfam" id="PF00501">
    <property type="entry name" value="AMP-binding"/>
    <property type="match status" value="1"/>
</dbReference>
<name>A0A7M2YUF7_9ACTN</name>
<dbReference type="InterPro" id="IPR000873">
    <property type="entry name" value="AMP-dep_synth/lig_dom"/>
</dbReference>
<dbReference type="Pfam" id="PF13193">
    <property type="entry name" value="AMP-binding_C"/>
    <property type="match status" value="1"/>
</dbReference>
<gene>
    <name evidence="7" type="ORF">Gocc_2629</name>
</gene>
<dbReference type="InterPro" id="IPR020845">
    <property type="entry name" value="AMP-binding_CS"/>
</dbReference>
<evidence type="ECO:0000256" key="3">
    <source>
        <dbReference type="ARBA" id="ARBA00022832"/>
    </source>
</evidence>
<dbReference type="Proteomes" id="UP000254134">
    <property type="component" value="Unassembled WGS sequence"/>
</dbReference>
<sequence length="541" mass="59696">MDGLIMDYQLNVPAILRRGEQLYGDKEIVSRLPDKSWHTYTYADFARRTKQLALALRDELGLRDGDRVGTFCWNHHEHLETYIGAPVAGLVTHTLNLRLHADDLTYIASHAGDRVLIADKVLWPLVETFTDRVGFEHVVAVGDGPTPDGALDFEELLATADADDFAYRDIDERAAAAMCYTSGTTGRPKGVLYSHRAIAIHSLASTQSSTLGIGEDDSVLPVVPMFHANAWGFPFTCTLVGSKQVFPGPHLDPQSLLDAFVEQEVTVTAGVPTIWMGILQALDARPDGWDLSRLRAMIVGGSAAPRSMIEGFERRHGIHVTHAWGMTEMAPLGTISELSSRERALPEDEQFAYRAKQGLPAPFVEIRARGGDGLVPWDGATMGELEVRGAWIASSYYEAPDARDRWTDDGWFKTGDIVTIEPNGYIEIQDRSKDLVKSGGEWISTVALENALMGHPAVLEAAVIAVPDEKWAERPLGVVVLREGASATPDELRDFLAPHFAKWWLPERFEFVDEIPKTAVGKFRKTALRERFATAGAAENR</sequence>
<dbReference type="AlphaFoldDB" id="A0A7M2YUF7"/>
<dbReference type="CDD" id="cd12119">
    <property type="entry name" value="ttLC_FACS_AlkK_like"/>
    <property type="match status" value="1"/>
</dbReference>
<evidence type="ECO:0000313" key="7">
    <source>
        <dbReference type="EMBL" id="RDI73716.1"/>
    </source>
</evidence>
<comment type="caution">
    <text evidence="7">The sequence shown here is derived from an EMBL/GenBank/DDBJ whole genome shotgun (WGS) entry which is preliminary data.</text>
</comment>
<dbReference type="OrthoDB" id="9803968at2"/>
<evidence type="ECO:0000313" key="8">
    <source>
        <dbReference type="Proteomes" id="UP000254134"/>
    </source>
</evidence>
<reference evidence="7 8" key="1">
    <citation type="submission" date="2018-07" db="EMBL/GenBank/DDBJ databases">
        <title>High-quality-draft genome sequence of Gaiella occulta.</title>
        <authorList>
            <person name="Severino R."/>
            <person name="Froufe H.J.C."/>
            <person name="Rainey F.A."/>
            <person name="Barroso C."/>
            <person name="Albuquerque L."/>
            <person name="Lobo-Da-Cunha A."/>
            <person name="Da Costa M.S."/>
            <person name="Egas C."/>
        </authorList>
    </citation>
    <scope>NUCLEOTIDE SEQUENCE [LARGE SCALE GENOMIC DNA]</scope>
    <source>
        <strain evidence="7 8">F2-233</strain>
    </source>
</reference>
<dbReference type="InterPro" id="IPR025110">
    <property type="entry name" value="AMP-bd_C"/>
</dbReference>
<reference evidence="8" key="2">
    <citation type="journal article" date="2019" name="MicrobiologyOpen">
        <title>High-quality draft genome sequence of Gaiella occulta isolated from a 150 meter deep mineral water borehole and comparison with the genome sequences of other deep-branching lineages of the phylum Actinobacteria.</title>
        <authorList>
            <person name="Severino R."/>
            <person name="Froufe H.J.C."/>
            <person name="Barroso C."/>
            <person name="Albuquerque L."/>
            <person name="Lobo-da-Cunha A."/>
            <person name="da Costa M.S."/>
            <person name="Egas C."/>
        </authorList>
    </citation>
    <scope>NUCLEOTIDE SEQUENCE [LARGE SCALE GENOMIC DNA]</scope>
    <source>
        <strain evidence="8">F2-233</strain>
    </source>
</reference>
<dbReference type="NCBIfam" id="NF004837">
    <property type="entry name" value="PRK06187.1"/>
    <property type="match status" value="1"/>
</dbReference>
<dbReference type="FunFam" id="3.30.300.30:FF:000008">
    <property type="entry name" value="2,3-dihydroxybenzoate-AMP ligase"/>
    <property type="match status" value="1"/>
</dbReference>
<evidence type="ECO:0000259" key="6">
    <source>
        <dbReference type="Pfam" id="PF13193"/>
    </source>
</evidence>
<dbReference type="EMBL" id="QQZY01000007">
    <property type="protein sequence ID" value="RDI73716.1"/>
    <property type="molecule type" value="Genomic_DNA"/>
</dbReference>
<evidence type="ECO:0000256" key="2">
    <source>
        <dbReference type="ARBA" id="ARBA00022598"/>
    </source>
</evidence>
<dbReference type="InterPro" id="IPR045851">
    <property type="entry name" value="AMP-bd_C_sf"/>
</dbReference>
<dbReference type="InterPro" id="IPR042099">
    <property type="entry name" value="ANL_N_sf"/>
</dbReference>
<comment type="similarity">
    <text evidence="1">Belongs to the ATP-dependent AMP-binding enzyme family.</text>
</comment>
<evidence type="ECO:0000256" key="4">
    <source>
        <dbReference type="ARBA" id="ARBA00023098"/>
    </source>
</evidence>
<organism evidence="7 8">
    <name type="scientific">Gaiella occulta</name>
    <dbReference type="NCBI Taxonomy" id="1002870"/>
    <lineage>
        <taxon>Bacteria</taxon>
        <taxon>Bacillati</taxon>
        <taxon>Actinomycetota</taxon>
        <taxon>Thermoleophilia</taxon>
        <taxon>Gaiellales</taxon>
        <taxon>Gaiellaceae</taxon>
        <taxon>Gaiella</taxon>
    </lineage>
</organism>
<dbReference type="PROSITE" id="PS00455">
    <property type="entry name" value="AMP_BINDING"/>
    <property type="match status" value="1"/>
</dbReference>
<protein>
    <submittedName>
        <fullName evidence="7">Acyl-CoA synthetase (AMP-forming)/AMP-acid ligase II</fullName>
    </submittedName>
</protein>
<keyword evidence="3" id="KW-0276">Fatty acid metabolism</keyword>
<dbReference type="SUPFAM" id="SSF56801">
    <property type="entry name" value="Acetyl-CoA synthetase-like"/>
    <property type="match status" value="1"/>
</dbReference>
<keyword evidence="4" id="KW-0443">Lipid metabolism</keyword>
<dbReference type="Gene3D" id="3.40.50.12780">
    <property type="entry name" value="N-terminal domain of ligase-like"/>
    <property type="match status" value="1"/>
</dbReference>
<evidence type="ECO:0000256" key="1">
    <source>
        <dbReference type="ARBA" id="ARBA00006432"/>
    </source>
</evidence>
<feature type="domain" description="AMP-binding enzyme C-terminal" evidence="6">
    <location>
        <begin position="448"/>
        <end position="522"/>
    </location>
</feature>
<proteinExistence type="inferred from homology"/>
<feature type="domain" description="AMP-dependent synthetase/ligase" evidence="5">
    <location>
        <begin position="23"/>
        <end position="397"/>
    </location>
</feature>
<dbReference type="GO" id="GO:0016874">
    <property type="term" value="F:ligase activity"/>
    <property type="evidence" value="ECO:0007669"/>
    <property type="project" value="UniProtKB-KW"/>
</dbReference>